<keyword evidence="2" id="KW-1003">Cell membrane</keyword>
<dbReference type="PANTHER" id="PTHR32089:SF120">
    <property type="entry name" value="METHYL-ACCEPTING CHEMOTAXIS PROTEIN TLPQ"/>
    <property type="match status" value="1"/>
</dbReference>
<organism evidence="14 15">
    <name type="scientific">Pseudomonas duriflava</name>
    <dbReference type="NCBI Taxonomy" id="459528"/>
    <lineage>
        <taxon>Bacteria</taxon>
        <taxon>Pseudomonadati</taxon>
        <taxon>Pseudomonadota</taxon>
        <taxon>Gammaproteobacteria</taxon>
        <taxon>Pseudomonadales</taxon>
        <taxon>Pseudomonadaceae</taxon>
        <taxon>Pseudomonas</taxon>
    </lineage>
</organism>
<dbReference type="PRINTS" id="PR00260">
    <property type="entry name" value="CHEMTRNSDUCR"/>
</dbReference>
<keyword evidence="6 11" id="KW-1133">Transmembrane helix</keyword>
<evidence type="ECO:0000256" key="11">
    <source>
        <dbReference type="SAM" id="Phobius"/>
    </source>
</evidence>
<dbReference type="FunFam" id="1.10.287.950:FF:000001">
    <property type="entry name" value="Methyl-accepting chemotaxis sensory transducer"/>
    <property type="match status" value="1"/>
</dbReference>
<dbReference type="PROSITE" id="PS50885">
    <property type="entry name" value="HAMP"/>
    <property type="match status" value="1"/>
</dbReference>
<evidence type="ECO:0000256" key="3">
    <source>
        <dbReference type="ARBA" id="ARBA00022481"/>
    </source>
</evidence>
<dbReference type="PROSITE" id="PS51257">
    <property type="entry name" value="PROKAR_LIPOPROTEIN"/>
    <property type="match status" value="1"/>
</dbReference>
<dbReference type="Pfam" id="PF00015">
    <property type="entry name" value="MCPsignal"/>
    <property type="match status" value="1"/>
</dbReference>
<dbReference type="SMART" id="SM00304">
    <property type="entry name" value="HAMP"/>
    <property type="match status" value="1"/>
</dbReference>
<dbReference type="PANTHER" id="PTHR32089">
    <property type="entry name" value="METHYL-ACCEPTING CHEMOTAXIS PROTEIN MCPB"/>
    <property type="match status" value="1"/>
</dbReference>
<evidence type="ECO:0000256" key="6">
    <source>
        <dbReference type="ARBA" id="ARBA00022989"/>
    </source>
</evidence>
<evidence type="ECO:0000313" key="15">
    <source>
        <dbReference type="Proteomes" id="UP000316905"/>
    </source>
</evidence>
<proteinExistence type="inferred from homology"/>
<comment type="similarity">
    <text evidence="9">Belongs to the methyl-accepting chemotaxis (MCP) protein family.</text>
</comment>
<dbReference type="SUPFAM" id="SSF58104">
    <property type="entry name" value="Methyl-accepting chemotaxis protein (MCP) signaling domain"/>
    <property type="match status" value="1"/>
</dbReference>
<feature type="transmembrane region" description="Helical" evidence="11">
    <location>
        <begin position="188"/>
        <end position="209"/>
    </location>
</feature>
<dbReference type="EMBL" id="VLKY01000011">
    <property type="protein sequence ID" value="TWI52507.1"/>
    <property type="molecule type" value="Genomic_DNA"/>
</dbReference>
<dbReference type="Gene3D" id="1.10.8.500">
    <property type="entry name" value="HAMP domain in histidine kinase"/>
    <property type="match status" value="1"/>
</dbReference>
<keyword evidence="4" id="KW-0145">Chemotaxis</keyword>
<comment type="caution">
    <text evidence="14">The sequence shown here is derived from an EMBL/GenBank/DDBJ whole genome shotgun (WGS) entry which is preliminary data.</text>
</comment>
<dbReference type="CDD" id="cd06225">
    <property type="entry name" value="HAMP"/>
    <property type="match status" value="1"/>
</dbReference>
<evidence type="ECO:0000256" key="9">
    <source>
        <dbReference type="ARBA" id="ARBA00029447"/>
    </source>
</evidence>
<evidence type="ECO:0000256" key="2">
    <source>
        <dbReference type="ARBA" id="ARBA00022475"/>
    </source>
</evidence>
<dbReference type="GO" id="GO:0005886">
    <property type="term" value="C:plasma membrane"/>
    <property type="evidence" value="ECO:0007669"/>
    <property type="project" value="UniProtKB-SubCell"/>
</dbReference>
<keyword evidence="15" id="KW-1185">Reference proteome</keyword>
<keyword evidence="5 11" id="KW-0812">Transmembrane</keyword>
<dbReference type="Pfam" id="PF00672">
    <property type="entry name" value="HAMP"/>
    <property type="match status" value="1"/>
</dbReference>
<dbReference type="PROSITE" id="PS50111">
    <property type="entry name" value="CHEMOTAXIS_TRANSDUC_2"/>
    <property type="match status" value="1"/>
</dbReference>
<evidence type="ECO:0000256" key="7">
    <source>
        <dbReference type="ARBA" id="ARBA00023136"/>
    </source>
</evidence>
<dbReference type="SMART" id="SM00283">
    <property type="entry name" value="MA"/>
    <property type="match status" value="1"/>
</dbReference>
<accession>A0A562Q6Z2</accession>
<evidence type="ECO:0000256" key="10">
    <source>
        <dbReference type="PROSITE-ProRule" id="PRU00284"/>
    </source>
</evidence>
<evidence type="ECO:0000259" key="13">
    <source>
        <dbReference type="PROSITE" id="PS50885"/>
    </source>
</evidence>
<dbReference type="InterPro" id="IPR004089">
    <property type="entry name" value="MCPsignal_dom"/>
</dbReference>
<dbReference type="GO" id="GO:0007165">
    <property type="term" value="P:signal transduction"/>
    <property type="evidence" value="ECO:0007669"/>
    <property type="project" value="UniProtKB-KW"/>
</dbReference>
<evidence type="ECO:0000256" key="5">
    <source>
        <dbReference type="ARBA" id="ARBA00022692"/>
    </source>
</evidence>
<feature type="domain" description="Methyl-accepting transducer" evidence="12">
    <location>
        <begin position="268"/>
        <end position="504"/>
    </location>
</feature>
<dbReference type="AlphaFoldDB" id="A0A562Q6Z2"/>
<gene>
    <name evidence="14" type="ORF">IQ22_03277</name>
</gene>
<feature type="domain" description="HAMP" evidence="13">
    <location>
        <begin position="211"/>
        <end position="263"/>
    </location>
</feature>
<keyword evidence="3" id="KW-0488">Methylation</keyword>
<name>A0A562Q6Z2_9PSED</name>
<evidence type="ECO:0000256" key="1">
    <source>
        <dbReference type="ARBA" id="ARBA00004651"/>
    </source>
</evidence>
<evidence type="ECO:0000256" key="8">
    <source>
        <dbReference type="ARBA" id="ARBA00023224"/>
    </source>
</evidence>
<dbReference type="Gene3D" id="1.10.287.950">
    <property type="entry name" value="Methyl-accepting chemotaxis protein"/>
    <property type="match status" value="1"/>
</dbReference>
<sequence length="541" mass="58581">MLNRSLRTQVLALLTSSLVLLLIISIGCFNMLSGGIKQYQGLLSHELKAVLLIEEANLEFKTQVQEWKNVLLRGQDQEQLDKYWNQFLNQERKVQSFLGELNGQVFSNPAITQAIHTLTQEHQALGTAYRKGLEQFKAAGFDPRAGDKAVTGIDREATAQMSALVEALRQQSNSTAAVITAQAEKTAIIGQLALILGGIGILLLSLWLVNRRLVTPIRTLIEQINQLSRGNFSVNIESTRQDELGHLAGAAGILRNFLSDTFTRLTQSAHELDAANRNLNVIASQMAQGSNEQFSRTDQVATAMHEMAATALEVARHAGEAAEAASETDQAVQRGNQAMHSSIETIVSMSEEIAGTAVLINQLEEDSARISKIMDVIRGIAEQTNLLALNAAIEAARAGEAGRGFAVVADEVRSLAQRTAQSTNEINQIVANVQNGTSNAARAINNGQSISQRSVLQVKQAGEVLHAISALVEAMRNKNIQIATAAEEQTAVSEDIARNLTEITTIAQSNQQHVANTQHAANHLHELSGALTELTRRLSAH</sequence>
<evidence type="ECO:0000259" key="12">
    <source>
        <dbReference type="PROSITE" id="PS50111"/>
    </source>
</evidence>
<keyword evidence="7 11" id="KW-0472">Membrane</keyword>
<dbReference type="InterPro" id="IPR003660">
    <property type="entry name" value="HAMP_dom"/>
</dbReference>
<dbReference type="InterPro" id="IPR004090">
    <property type="entry name" value="Chemotax_Me-accpt_rcpt"/>
</dbReference>
<evidence type="ECO:0000256" key="4">
    <source>
        <dbReference type="ARBA" id="ARBA00022500"/>
    </source>
</evidence>
<comment type="subcellular location">
    <subcellularLocation>
        <location evidence="1">Cell membrane</location>
        <topology evidence="1">Multi-pass membrane protein</topology>
    </subcellularLocation>
</comment>
<dbReference type="Proteomes" id="UP000316905">
    <property type="component" value="Unassembled WGS sequence"/>
</dbReference>
<dbReference type="GO" id="GO:0004888">
    <property type="term" value="F:transmembrane signaling receptor activity"/>
    <property type="evidence" value="ECO:0007669"/>
    <property type="project" value="InterPro"/>
</dbReference>
<reference evidence="14 15" key="1">
    <citation type="journal article" date="2015" name="Stand. Genomic Sci.">
        <title>Genomic Encyclopedia of Bacterial and Archaeal Type Strains, Phase III: the genomes of soil and plant-associated and newly described type strains.</title>
        <authorList>
            <person name="Whitman W.B."/>
            <person name="Woyke T."/>
            <person name="Klenk H.P."/>
            <person name="Zhou Y."/>
            <person name="Lilburn T.G."/>
            <person name="Beck B.J."/>
            <person name="De Vos P."/>
            <person name="Vandamme P."/>
            <person name="Eisen J.A."/>
            <person name="Garrity G."/>
            <person name="Hugenholtz P."/>
            <person name="Kyrpides N.C."/>
        </authorList>
    </citation>
    <scope>NUCLEOTIDE SEQUENCE [LARGE SCALE GENOMIC DNA]</scope>
    <source>
        <strain evidence="14 15">CGMCC 1.6858</strain>
    </source>
</reference>
<keyword evidence="8 10" id="KW-0807">Transducer</keyword>
<protein>
    <submittedName>
        <fullName evidence="14">Methyl-accepting chemotaxis protein</fullName>
    </submittedName>
</protein>
<dbReference type="GO" id="GO:0006935">
    <property type="term" value="P:chemotaxis"/>
    <property type="evidence" value="ECO:0007669"/>
    <property type="project" value="UniProtKB-KW"/>
</dbReference>
<evidence type="ECO:0000313" key="14">
    <source>
        <dbReference type="EMBL" id="TWI52507.1"/>
    </source>
</evidence>
<dbReference type="CDD" id="cd11386">
    <property type="entry name" value="MCP_signal"/>
    <property type="match status" value="1"/>
</dbReference>